<reference evidence="2 3" key="1">
    <citation type="submission" date="2021-01" db="EMBL/GenBank/DDBJ databases">
        <title>Chryseolinea sp. Jin1 Genome sequencing and assembly.</title>
        <authorList>
            <person name="Kim I."/>
        </authorList>
    </citation>
    <scope>NUCLEOTIDE SEQUENCE [LARGE SCALE GENOMIC DNA]</scope>
    <source>
        <strain evidence="2 3">Jin1</strain>
    </source>
</reference>
<keyword evidence="1" id="KW-0472">Membrane</keyword>
<dbReference type="EMBL" id="JAERRB010000002">
    <property type="protein sequence ID" value="MBL0741304.1"/>
    <property type="molecule type" value="Genomic_DNA"/>
</dbReference>
<protein>
    <recommendedName>
        <fullName evidence="4">Zinc-finger domain-containing protein</fullName>
    </recommendedName>
</protein>
<evidence type="ECO:0000256" key="1">
    <source>
        <dbReference type="SAM" id="Phobius"/>
    </source>
</evidence>
<dbReference type="Gene3D" id="1.10.10.1320">
    <property type="entry name" value="Anti-sigma factor, zinc-finger domain"/>
    <property type="match status" value="1"/>
</dbReference>
<proteinExistence type="predicted"/>
<feature type="transmembrane region" description="Helical" evidence="1">
    <location>
        <begin position="143"/>
        <end position="164"/>
    </location>
</feature>
<evidence type="ECO:0000313" key="2">
    <source>
        <dbReference type="EMBL" id="MBL0741304.1"/>
    </source>
</evidence>
<dbReference type="Proteomes" id="UP000613030">
    <property type="component" value="Unassembled WGS sequence"/>
</dbReference>
<feature type="transmembrane region" description="Helical" evidence="1">
    <location>
        <begin position="89"/>
        <end position="111"/>
    </location>
</feature>
<dbReference type="RefSeq" id="WP_202008658.1">
    <property type="nucleotide sequence ID" value="NZ_JAERRB010000002.1"/>
</dbReference>
<name>A0ABS1KPM7_9BACT</name>
<keyword evidence="1" id="KW-1133">Transmembrane helix</keyword>
<keyword evidence="3" id="KW-1185">Reference proteome</keyword>
<keyword evidence="1" id="KW-0812">Transmembrane</keyword>
<comment type="caution">
    <text evidence="2">The sequence shown here is derived from an EMBL/GenBank/DDBJ whole genome shotgun (WGS) entry which is preliminary data.</text>
</comment>
<dbReference type="InterPro" id="IPR041916">
    <property type="entry name" value="Anti_sigma_zinc_sf"/>
</dbReference>
<evidence type="ECO:0000313" key="3">
    <source>
        <dbReference type="Proteomes" id="UP000613030"/>
    </source>
</evidence>
<organism evidence="2 3">
    <name type="scientific">Chryseolinea lacunae</name>
    <dbReference type="NCBI Taxonomy" id="2801331"/>
    <lineage>
        <taxon>Bacteria</taxon>
        <taxon>Pseudomonadati</taxon>
        <taxon>Bacteroidota</taxon>
        <taxon>Cytophagia</taxon>
        <taxon>Cytophagales</taxon>
        <taxon>Fulvivirgaceae</taxon>
        <taxon>Chryseolinea</taxon>
    </lineage>
</organism>
<gene>
    <name evidence="2" type="ORF">JI741_08735</name>
</gene>
<evidence type="ECO:0008006" key="4">
    <source>
        <dbReference type="Google" id="ProtNLM"/>
    </source>
</evidence>
<sequence length="176" mass="19611">MKKNSPADEEQLLHYIDGTLSAPERQALEILLTHDAALKARLEELQAADAWLHNIPLENPSRNFTQQVLSKLDQYPASRQTSFTSWKGIFLLAGMLVAIGITSVLVSAGVFDGVHTSINLNQELPEKFVQRSLPTVDFSGKTMINVIIALNLVLAWLVLDKAVLKPLFQRRMANLH</sequence>
<accession>A0ABS1KPM7</accession>